<evidence type="ECO:0000256" key="9">
    <source>
        <dbReference type="PROSITE-ProRule" id="PRU10141"/>
    </source>
</evidence>
<dbReference type="GO" id="GO:0000278">
    <property type="term" value="P:mitotic cell cycle"/>
    <property type="evidence" value="ECO:0007669"/>
    <property type="project" value="TreeGrafter"/>
</dbReference>
<dbReference type="GO" id="GO:0005634">
    <property type="term" value="C:nucleus"/>
    <property type="evidence" value="ECO:0007669"/>
    <property type="project" value="TreeGrafter"/>
</dbReference>
<dbReference type="AlphaFoldDB" id="A0A4Z2CXB5"/>
<comment type="catalytic activity">
    <reaction evidence="8">
        <text>L-seryl-[protein] + ATP = O-phospho-L-seryl-[protein] + ADP + H(+)</text>
        <dbReference type="Rhea" id="RHEA:17989"/>
        <dbReference type="Rhea" id="RHEA-COMP:9863"/>
        <dbReference type="Rhea" id="RHEA-COMP:11604"/>
        <dbReference type="ChEBI" id="CHEBI:15378"/>
        <dbReference type="ChEBI" id="CHEBI:29999"/>
        <dbReference type="ChEBI" id="CHEBI:30616"/>
        <dbReference type="ChEBI" id="CHEBI:83421"/>
        <dbReference type="ChEBI" id="CHEBI:456216"/>
        <dbReference type="EC" id="2.7.11.1"/>
    </reaction>
</comment>
<dbReference type="GO" id="GO:0005737">
    <property type="term" value="C:cytoplasm"/>
    <property type="evidence" value="ECO:0007669"/>
    <property type="project" value="TreeGrafter"/>
</dbReference>
<evidence type="ECO:0000313" key="12">
    <source>
        <dbReference type="Proteomes" id="UP000311919"/>
    </source>
</evidence>
<dbReference type="InterPro" id="IPR024604">
    <property type="entry name" value="GSG2_C"/>
</dbReference>
<feature type="binding site" evidence="9">
    <location>
        <position position="394"/>
    </location>
    <ligand>
        <name>ATP</name>
        <dbReference type="ChEBI" id="CHEBI:30616"/>
    </ligand>
</feature>
<reference evidence="11 12" key="1">
    <citation type="submission" date="2019-03" db="EMBL/GenBank/DDBJ databases">
        <title>An improved genome assembly of the fluke Schistosoma japonicum.</title>
        <authorList>
            <person name="Hu W."/>
            <person name="Luo F."/>
            <person name="Yin M."/>
            <person name="Mo X."/>
            <person name="Sun C."/>
            <person name="Wu Q."/>
            <person name="Zhu B."/>
            <person name="Xiang M."/>
            <person name="Wang J."/>
            <person name="Wang Y."/>
            <person name="Zhang T."/>
            <person name="Xu B."/>
            <person name="Zheng H."/>
            <person name="Feng Z."/>
        </authorList>
    </citation>
    <scope>NUCLEOTIDE SEQUENCE [LARGE SCALE GENOMIC DNA]</scope>
    <source>
        <strain evidence="11">HuSjv2</strain>
        <tissue evidence="11">Worms</tissue>
    </source>
</reference>
<evidence type="ECO:0000256" key="1">
    <source>
        <dbReference type="ARBA" id="ARBA00012513"/>
    </source>
</evidence>
<keyword evidence="4 9" id="KW-0547">Nucleotide-binding</keyword>
<comment type="caution">
    <text evidence="11">The sequence shown here is derived from an EMBL/GenBank/DDBJ whole genome shotgun (WGS) entry which is preliminary data.</text>
</comment>
<evidence type="ECO:0000313" key="11">
    <source>
        <dbReference type="EMBL" id="TNN08778.1"/>
    </source>
</evidence>
<comment type="catalytic activity">
    <reaction evidence="7">
        <text>L-threonyl-[protein] + ATP = O-phospho-L-threonyl-[protein] + ADP + H(+)</text>
        <dbReference type="Rhea" id="RHEA:46608"/>
        <dbReference type="Rhea" id="RHEA-COMP:11060"/>
        <dbReference type="Rhea" id="RHEA-COMP:11605"/>
        <dbReference type="ChEBI" id="CHEBI:15378"/>
        <dbReference type="ChEBI" id="CHEBI:30013"/>
        <dbReference type="ChEBI" id="CHEBI:30616"/>
        <dbReference type="ChEBI" id="CHEBI:61977"/>
        <dbReference type="ChEBI" id="CHEBI:456216"/>
        <dbReference type="EC" id="2.7.11.1"/>
    </reaction>
</comment>
<dbReference type="GO" id="GO:0072354">
    <property type="term" value="F:histone H3T3 kinase activity"/>
    <property type="evidence" value="ECO:0007669"/>
    <property type="project" value="TreeGrafter"/>
</dbReference>
<keyword evidence="3" id="KW-0808">Transferase</keyword>
<evidence type="ECO:0000256" key="2">
    <source>
        <dbReference type="ARBA" id="ARBA00022527"/>
    </source>
</evidence>
<dbReference type="InterPro" id="IPR017441">
    <property type="entry name" value="Protein_kinase_ATP_BS"/>
</dbReference>
<keyword evidence="5 11" id="KW-0418">Kinase</keyword>
<dbReference type="SMART" id="SM01331">
    <property type="entry name" value="DUF3635"/>
    <property type="match status" value="1"/>
</dbReference>
<accession>A0A4Z2CXB5</accession>
<sequence length="724" mass="81724">MLDEVMGLSNWFKGSLKSPNFINPHVLMSCYCLCLLGTSLSMSSCEDLFQSFSAKIDISNISSDLFTDSSTKSLVVKKKTNDKQYNVVQNVATFIPDFSSYEKHELVVESDVSQPVSTCLPRQLSNGVEKNVVSPDNSSSNLAVKTQSHHSISVTPSGAFCSTPGPSNYCPTSKFFGHTHNLAPKSVSGDVLLNALQVTPIHHPALTYQKLSVNFELENTLPQLDAKQTLSPLNHTQRRPLSPTHKDELISNSLAQMPMVNHFPNSSHELPCCNSSMKSTDEQVRHSQPSSQSPIFICADKLEAGKKSGTFTKRLTRRFRYENMILNRSYMTLYEAGDIKGTLFKICEQTDYKTFAQLFTPARRKNLLKIGEGCFGEVFRCPAELNSTEYVVIKLIPIEGDIKFNGESQKSFSEVLSEVIVSKELTALGMGLKNCTYGFVELKKVHLIQGSFPAYLKKAWDKYDREKKSENDNPSIFTKSQLWVALESAFCGVTLENNIPTCPCARLSILLQIGLSLAVAELELKFEHRDLHWGNVLISQSLPSSRISSSSSNSSTSSSSLCNYCSTLLEDDKDYKSYVKFRLNGQEWNVRKFGVTVYLIDFTMSRLEQDEGLVYVDLSSDPTLFQSQGDYQFDIYRHMKSQNRNNWQKFTPKTNIMWFHYLSTKLCSNTERLTLSTSFHTVCWKHLQSLEYATRSFNYSSAYHLVTSYHLFKNSTDFFKVSLC</sequence>
<evidence type="ECO:0000256" key="7">
    <source>
        <dbReference type="ARBA" id="ARBA00047899"/>
    </source>
</evidence>
<protein>
    <recommendedName>
        <fullName evidence="1">non-specific serine/threonine protein kinase</fullName>
        <ecNumber evidence="1">2.7.11.1</ecNumber>
    </recommendedName>
</protein>
<dbReference type="EMBL" id="SKCS01000403">
    <property type="protein sequence ID" value="TNN08778.1"/>
    <property type="molecule type" value="Genomic_DNA"/>
</dbReference>
<dbReference type="PROSITE" id="PS00107">
    <property type="entry name" value="PROTEIN_KINASE_ATP"/>
    <property type="match status" value="1"/>
</dbReference>
<evidence type="ECO:0000256" key="8">
    <source>
        <dbReference type="ARBA" id="ARBA00048679"/>
    </source>
</evidence>
<dbReference type="EC" id="2.7.11.1" evidence="1"/>
<organism evidence="11 12">
    <name type="scientific">Schistosoma japonicum</name>
    <name type="common">Blood fluke</name>
    <dbReference type="NCBI Taxonomy" id="6182"/>
    <lineage>
        <taxon>Eukaryota</taxon>
        <taxon>Metazoa</taxon>
        <taxon>Spiralia</taxon>
        <taxon>Lophotrochozoa</taxon>
        <taxon>Platyhelminthes</taxon>
        <taxon>Trematoda</taxon>
        <taxon>Digenea</taxon>
        <taxon>Strigeidida</taxon>
        <taxon>Schistosomatoidea</taxon>
        <taxon>Schistosomatidae</taxon>
        <taxon>Schistosoma</taxon>
    </lineage>
</organism>
<name>A0A4Z2CXB5_SCHJA</name>
<dbReference type="STRING" id="6182.A0A4Z2CXB5"/>
<keyword evidence="6 9" id="KW-0067">ATP-binding</keyword>
<dbReference type="SUPFAM" id="SSF56112">
    <property type="entry name" value="Protein kinase-like (PK-like)"/>
    <property type="match status" value="1"/>
</dbReference>
<evidence type="ECO:0000256" key="3">
    <source>
        <dbReference type="ARBA" id="ARBA00022679"/>
    </source>
</evidence>
<dbReference type="PANTHER" id="PTHR24419">
    <property type="entry name" value="INTERLEUKIN-1 RECEPTOR-ASSOCIATED KINASE"/>
    <property type="match status" value="1"/>
</dbReference>
<gene>
    <name evidence="11" type="ORF">EWB00_006772</name>
</gene>
<feature type="domain" description="Serine/threonine-protein kinase haspin C-terminal" evidence="10">
    <location>
        <begin position="622"/>
        <end position="712"/>
    </location>
</feature>
<evidence type="ECO:0000259" key="10">
    <source>
        <dbReference type="SMART" id="SM01331"/>
    </source>
</evidence>
<dbReference type="PANTHER" id="PTHR24419:SF18">
    <property type="entry name" value="SERINE_THREONINE-PROTEIN KINASE HASPIN"/>
    <property type="match status" value="1"/>
</dbReference>
<evidence type="ECO:0000256" key="4">
    <source>
        <dbReference type="ARBA" id="ARBA00022741"/>
    </source>
</evidence>
<dbReference type="Gene3D" id="1.10.510.10">
    <property type="entry name" value="Transferase(Phosphotransferase) domain 1"/>
    <property type="match status" value="1"/>
</dbReference>
<dbReference type="GO" id="GO:0035556">
    <property type="term" value="P:intracellular signal transduction"/>
    <property type="evidence" value="ECO:0007669"/>
    <property type="project" value="TreeGrafter"/>
</dbReference>
<dbReference type="Gene3D" id="3.30.200.20">
    <property type="entry name" value="Phosphorylase Kinase, domain 1"/>
    <property type="match status" value="1"/>
</dbReference>
<evidence type="ECO:0000256" key="6">
    <source>
        <dbReference type="ARBA" id="ARBA00022840"/>
    </source>
</evidence>
<dbReference type="OrthoDB" id="6161556at2759"/>
<keyword evidence="12" id="KW-1185">Reference proteome</keyword>
<keyword evidence="2" id="KW-0723">Serine/threonine-protein kinase</keyword>
<dbReference type="Proteomes" id="UP000311919">
    <property type="component" value="Unassembled WGS sequence"/>
</dbReference>
<dbReference type="InterPro" id="IPR011009">
    <property type="entry name" value="Kinase-like_dom_sf"/>
</dbReference>
<dbReference type="Pfam" id="PF12330">
    <property type="entry name" value="Haspin_kinase"/>
    <property type="match status" value="1"/>
</dbReference>
<proteinExistence type="predicted"/>
<dbReference type="GO" id="GO:0005524">
    <property type="term" value="F:ATP binding"/>
    <property type="evidence" value="ECO:0007669"/>
    <property type="project" value="UniProtKB-UniRule"/>
</dbReference>
<evidence type="ECO:0000256" key="5">
    <source>
        <dbReference type="ARBA" id="ARBA00022777"/>
    </source>
</evidence>